<dbReference type="AlphaFoldDB" id="A0A8S1QGA0"/>
<evidence type="ECO:0000313" key="1">
    <source>
        <dbReference type="EMBL" id="CAD8113590.1"/>
    </source>
</evidence>
<accession>A0A8S1QGA0</accession>
<name>A0A8S1QGA0_9CILI</name>
<comment type="caution">
    <text evidence="1">The sequence shown here is derived from an EMBL/GenBank/DDBJ whole genome shotgun (WGS) entry which is preliminary data.</text>
</comment>
<evidence type="ECO:0000313" key="2">
    <source>
        <dbReference type="Proteomes" id="UP000692954"/>
    </source>
</evidence>
<gene>
    <name evidence="1" type="ORF">PSON_ATCC_30995.1.T1030210</name>
</gene>
<dbReference type="Proteomes" id="UP000692954">
    <property type="component" value="Unassembled WGS sequence"/>
</dbReference>
<organism evidence="1 2">
    <name type="scientific">Paramecium sonneborni</name>
    <dbReference type="NCBI Taxonomy" id="65129"/>
    <lineage>
        <taxon>Eukaryota</taxon>
        <taxon>Sar</taxon>
        <taxon>Alveolata</taxon>
        <taxon>Ciliophora</taxon>
        <taxon>Intramacronucleata</taxon>
        <taxon>Oligohymenophorea</taxon>
        <taxon>Peniculida</taxon>
        <taxon>Parameciidae</taxon>
        <taxon>Paramecium</taxon>
    </lineage>
</organism>
<keyword evidence="2" id="KW-1185">Reference proteome</keyword>
<proteinExistence type="predicted"/>
<reference evidence="1" key="1">
    <citation type="submission" date="2021-01" db="EMBL/GenBank/DDBJ databases">
        <authorList>
            <consortium name="Genoscope - CEA"/>
            <person name="William W."/>
        </authorList>
    </citation>
    <scope>NUCLEOTIDE SEQUENCE</scope>
</reference>
<protein>
    <submittedName>
        <fullName evidence="1">Uncharacterized protein</fullName>
    </submittedName>
</protein>
<dbReference type="EMBL" id="CAJJDN010000103">
    <property type="protein sequence ID" value="CAD8113590.1"/>
    <property type="molecule type" value="Genomic_DNA"/>
</dbReference>
<sequence length="178" mass="21218">MKILPKWKKNLKFQQTCTKNQNQIIRKLRNLKCIQLINLIQERQSSQLEQFFCKLKNVLDQNIGIKDNQLSIKEQFNYEIQTTLEIDILIIKVFGAIKRKVNISNLLIIFSKKHIKFKLFTLKNIKKEFSIIIIMEIFQLMLLSDKTCFKNIIQDFCETLQVPSFDYEKDIKISTIEN</sequence>